<evidence type="ECO:0000313" key="3">
    <source>
        <dbReference type="Proteomes" id="UP000019241"/>
    </source>
</evidence>
<protein>
    <recommendedName>
        <fullName evidence="1">NadR/Ttd14 AAA domain-containing protein</fullName>
    </recommendedName>
</protein>
<dbReference type="InterPro" id="IPR027417">
    <property type="entry name" value="P-loop_NTPase"/>
</dbReference>
<accession>W7DFC0</accession>
<proteinExistence type="predicted"/>
<dbReference type="Gene3D" id="3.40.50.300">
    <property type="entry name" value="P-loop containing nucleotide triphosphate hydrolases"/>
    <property type="match status" value="1"/>
</dbReference>
<dbReference type="Proteomes" id="UP000019241">
    <property type="component" value="Unassembled WGS sequence"/>
</dbReference>
<gene>
    <name evidence="2" type="ORF">MCOL2_08141</name>
</gene>
<dbReference type="Pfam" id="PF13521">
    <property type="entry name" value="AAA_28"/>
    <property type="match status" value="1"/>
</dbReference>
<dbReference type="RefSeq" id="WP_036063304.1">
    <property type="nucleotide sequence ID" value="NZ_AODM01000026.1"/>
</dbReference>
<evidence type="ECO:0000259" key="1">
    <source>
        <dbReference type="Pfam" id="PF13521"/>
    </source>
</evidence>
<organism evidence="2 3">
    <name type="scientific">Listeria fleischmannii FSL S10-1203</name>
    <dbReference type="NCBI Taxonomy" id="1265822"/>
    <lineage>
        <taxon>Bacteria</taxon>
        <taxon>Bacillati</taxon>
        <taxon>Bacillota</taxon>
        <taxon>Bacilli</taxon>
        <taxon>Bacillales</taxon>
        <taxon>Listeriaceae</taxon>
        <taxon>Listeria</taxon>
    </lineage>
</organism>
<dbReference type="AlphaFoldDB" id="W7DFC0"/>
<sequence>MNKDYKPLNLVISGTYSTGKTTTTTALSIATGIPMINALSAREILTDLYPGRRFQDMNLTELMALGLKRMEERIKAEAELDSLQKGFISDGSVLNEWIYGTVRLKIGINPGAAFFHQMVKAVLGIPAKSFLKKYMQAYEQVVSLHTERTYTHVVHLPIEFEMKKDGHRPVSEKYRQISEVDIRQEFAKYHFPQYEVRGTQEERLEQIIDWLDLPVVVPIQEAVLRAEKIIATNREAVSKKIIEQYEKPTLKEKSKNTFKILKSEALPC</sequence>
<reference evidence="2 3" key="1">
    <citation type="submission" date="2012-12" db="EMBL/GenBank/DDBJ databases">
        <title>Novel taxa of Listeriaceae from agricultural environments in the United States.</title>
        <authorList>
            <person name="den Bakker H.C."/>
            <person name="Allred A."/>
            <person name="Warchocki S."/>
            <person name="Wright E.M."/>
            <person name="Burrell A."/>
            <person name="Nightingale K.K."/>
            <person name="Kephart D."/>
            <person name="Wiedmann M."/>
        </authorList>
    </citation>
    <scope>NUCLEOTIDE SEQUENCE [LARGE SCALE GENOMIC DNA]</scope>
    <source>
        <strain evidence="2 3">FSL S10-1203</strain>
    </source>
</reference>
<evidence type="ECO:0000313" key="2">
    <source>
        <dbReference type="EMBL" id="EUJ58423.1"/>
    </source>
</evidence>
<dbReference type="EMBL" id="AODM01000026">
    <property type="protein sequence ID" value="EUJ58423.1"/>
    <property type="molecule type" value="Genomic_DNA"/>
</dbReference>
<name>W7DFC0_9LIST</name>
<dbReference type="PATRIC" id="fig|1265822.4.peg.1660"/>
<dbReference type="InterPro" id="IPR038727">
    <property type="entry name" value="NadR/Ttd14_AAA_dom"/>
</dbReference>
<dbReference type="SUPFAM" id="SSF52540">
    <property type="entry name" value="P-loop containing nucleoside triphosphate hydrolases"/>
    <property type="match status" value="1"/>
</dbReference>
<comment type="caution">
    <text evidence="2">The sequence shown here is derived from an EMBL/GenBank/DDBJ whole genome shotgun (WGS) entry which is preliminary data.</text>
</comment>
<feature type="domain" description="NadR/Ttd14 AAA" evidence="1">
    <location>
        <begin position="10"/>
        <end position="203"/>
    </location>
</feature>